<dbReference type="InterPro" id="IPR025645">
    <property type="entry name" value="DUF4349"/>
</dbReference>
<dbReference type="AlphaFoldDB" id="U5WAJ6"/>
<dbReference type="EMBL" id="CP006272">
    <property type="protein sequence ID" value="AGZ46144.1"/>
    <property type="molecule type" value="Genomic_DNA"/>
</dbReference>
<gene>
    <name evidence="4" type="ORF">AFR_39450</name>
</gene>
<keyword evidence="5" id="KW-1185">Reference proteome</keyword>
<organism evidence="4 5">
    <name type="scientific">Actinoplanes friuliensis DSM 7358</name>
    <dbReference type="NCBI Taxonomy" id="1246995"/>
    <lineage>
        <taxon>Bacteria</taxon>
        <taxon>Bacillati</taxon>
        <taxon>Actinomycetota</taxon>
        <taxon>Actinomycetes</taxon>
        <taxon>Micromonosporales</taxon>
        <taxon>Micromonosporaceae</taxon>
        <taxon>Actinoplanes</taxon>
    </lineage>
</organism>
<reference evidence="4 5" key="1">
    <citation type="journal article" date="2014" name="J. Biotechnol.">
        <title>Complete genome sequence of the actinobacterium Actinoplanes friuliensis HAG 010964, producer of the lipopeptide antibiotic friulimycin.</title>
        <authorList>
            <person name="Ruckert C."/>
            <person name="Szczepanowski R."/>
            <person name="Albersmeier A."/>
            <person name="Goesmann A."/>
            <person name="Fischer N."/>
            <person name="Steinkamper A."/>
            <person name="Puhler A."/>
            <person name="Biener R."/>
            <person name="Schwartz D."/>
            <person name="Kalinowski J."/>
        </authorList>
    </citation>
    <scope>NUCLEOTIDE SEQUENCE [LARGE SCALE GENOMIC DNA]</scope>
    <source>
        <strain evidence="4 5">DSM 7358</strain>
    </source>
</reference>
<accession>U5WAJ6</accession>
<feature type="region of interest" description="Disordered" evidence="1">
    <location>
        <begin position="300"/>
        <end position="369"/>
    </location>
</feature>
<feature type="compositionally biased region" description="Low complexity" evidence="1">
    <location>
        <begin position="316"/>
        <end position="351"/>
    </location>
</feature>
<keyword evidence="2" id="KW-0472">Membrane</keyword>
<feature type="region of interest" description="Disordered" evidence="1">
    <location>
        <begin position="1"/>
        <end position="59"/>
    </location>
</feature>
<feature type="compositionally biased region" description="Pro residues" evidence="1">
    <location>
        <begin position="301"/>
        <end position="315"/>
    </location>
</feature>
<dbReference type="PATRIC" id="fig|1246995.3.peg.7981"/>
<dbReference type="eggNOG" id="COG1579">
    <property type="taxonomic scope" value="Bacteria"/>
</dbReference>
<dbReference type="KEGG" id="afs:AFR_39450"/>
<protein>
    <recommendedName>
        <fullName evidence="3">DUF4349 domain-containing protein</fullName>
    </recommendedName>
</protein>
<dbReference type="HOGENOM" id="CLU_046535_0_1_11"/>
<evidence type="ECO:0000313" key="4">
    <source>
        <dbReference type="EMBL" id="AGZ46144.1"/>
    </source>
</evidence>
<evidence type="ECO:0000256" key="2">
    <source>
        <dbReference type="SAM" id="Phobius"/>
    </source>
</evidence>
<keyword evidence="2" id="KW-1133">Transmembrane helix</keyword>
<proteinExistence type="predicted"/>
<sequence>MTLALAGCGDSSDTQSSSGSTADRAGPAAEAPAAGGADEADSNAGAAPEQGKDQAAQAPDLAVDQRSIIYTGSITVRVDDVNIAAARASGIATAAGGFIGGDKRNSNSGSSDATLELRVPADKFSSAVDQLAKLGTEENRGINTEDVTEQTIDLDARIATQTARVDSGRKLLGQAKSLSDLVMLEREVATRESDLASLQAKKRRLADLTSLSTITVILLDPQAAAAQEEESAPGFLSGLENGWKGLLASLGVLLTVIGWLLPWLLAIGLPAWAILWAYRRYRATRPVRPIPPIPAYATPHPGFPPYPPQPAPQSAPPASRSAPQSAPPAQQSAPPATRSAPQSTPPSQQSAPPAPPPAPSAGPDQKASE</sequence>
<keyword evidence="2" id="KW-0812">Transmembrane</keyword>
<dbReference type="Pfam" id="PF14257">
    <property type="entry name" value="DUF4349"/>
    <property type="match status" value="1"/>
</dbReference>
<evidence type="ECO:0000259" key="3">
    <source>
        <dbReference type="Pfam" id="PF14257"/>
    </source>
</evidence>
<feature type="transmembrane region" description="Helical" evidence="2">
    <location>
        <begin position="245"/>
        <end position="278"/>
    </location>
</feature>
<evidence type="ECO:0000313" key="5">
    <source>
        <dbReference type="Proteomes" id="UP000017746"/>
    </source>
</evidence>
<dbReference type="STRING" id="1246995.AFR_39450"/>
<feature type="domain" description="DUF4349" evidence="3">
    <location>
        <begin position="66"/>
        <end position="275"/>
    </location>
</feature>
<dbReference type="Proteomes" id="UP000017746">
    <property type="component" value="Chromosome"/>
</dbReference>
<feature type="compositionally biased region" description="Low complexity" evidence="1">
    <location>
        <begin position="9"/>
        <end position="37"/>
    </location>
</feature>
<evidence type="ECO:0000256" key="1">
    <source>
        <dbReference type="SAM" id="MobiDB-lite"/>
    </source>
</evidence>
<name>U5WAJ6_9ACTN</name>